<evidence type="ECO:0000313" key="12">
    <source>
        <dbReference type="EMBL" id="KAH8482379.1"/>
    </source>
</evidence>
<feature type="repeat" description="Solcar" evidence="9">
    <location>
        <begin position="27"/>
        <end position="138"/>
    </location>
</feature>
<protein>
    <recommendedName>
        <fullName evidence="11">ADP/ATP translocase</fullName>
    </recommendedName>
    <alternativeName>
        <fullName evidence="11">ADP,ATP carrier protein</fullName>
    </alternativeName>
</protein>
<dbReference type="InterPro" id="IPR018108">
    <property type="entry name" value="MCP_transmembrane"/>
</dbReference>
<evidence type="ECO:0000313" key="13">
    <source>
        <dbReference type="Proteomes" id="UP000807159"/>
    </source>
</evidence>
<evidence type="ECO:0000256" key="7">
    <source>
        <dbReference type="ARBA" id="ARBA00023136"/>
    </source>
</evidence>
<evidence type="ECO:0000256" key="6">
    <source>
        <dbReference type="ARBA" id="ARBA00022989"/>
    </source>
</evidence>
<evidence type="ECO:0000256" key="9">
    <source>
        <dbReference type="PROSITE-ProRule" id="PRU00282"/>
    </source>
</evidence>
<evidence type="ECO:0000256" key="3">
    <source>
        <dbReference type="ARBA" id="ARBA00022448"/>
    </source>
</evidence>
<comment type="function">
    <text evidence="11">Catalyzes the exchange of ADP and ATP across the membrane.</text>
</comment>
<comment type="catalytic activity">
    <reaction evidence="8">
        <text>ADP(in) + ATP(out) = ADP(out) + ATP(in)</text>
        <dbReference type="Rhea" id="RHEA:34999"/>
        <dbReference type="ChEBI" id="CHEBI:30616"/>
        <dbReference type="ChEBI" id="CHEBI:456216"/>
    </reaction>
    <physiologicalReaction direction="left-to-right" evidence="8">
        <dbReference type="Rhea" id="RHEA:35000"/>
    </physiologicalReaction>
</comment>
<dbReference type="GO" id="GO:0005471">
    <property type="term" value="F:ATP:ADP antiporter activity"/>
    <property type="evidence" value="ECO:0007669"/>
    <property type="project" value="UniProtKB-UniRule"/>
</dbReference>
<keyword evidence="6" id="KW-1133">Transmembrane helix</keyword>
<keyword evidence="5" id="KW-0677">Repeat</keyword>
<keyword evidence="4 9" id="KW-0812">Transmembrane</keyword>
<proteinExistence type="inferred from homology"/>
<dbReference type="SUPFAM" id="SSF103506">
    <property type="entry name" value="Mitochondrial carrier"/>
    <property type="match status" value="1"/>
</dbReference>
<dbReference type="PANTHER" id="PTHR45635">
    <property type="entry name" value="ADP,ATP CARRIER PROTEIN 1-RELATED-RELATED"/>
    <property type="match status" value="1"/>
</dbReference>
<dbReference type="PANTHER" id="PTHR45635:SF31">
    <property type="entry name" value="ADP_ATP TRANSLOCASE"/>
    <property type="match status" value="1"/>
</dbReference>
<dbReference type="InterPro" id="IPR023395">
    <property type="entry name" value="MCP_dom_sf"/>
</dbReference>
<dbReference type="InterPro" id="IPR002067">
    <property type="entry name" value="MCP"/>
</dbReference>
<dbReference type="Gene3D" id="1.50.40.10">
    <property type="entry name" value="Mitochondrial carrier domain"/>
    <property type="match status" value="1"/>
</dbReference>
<evidence type="ECO:0000256" key="2">
    <source>
        <dbReference type="ARBA" id="ARBA00006375"/>
    </source>
</evidence>
<dbReference type="GO" id="GO:0005743">
    <property type="term" value="C:mitochondrial inner membrane"/>
    <property type="evidence" value="ECO:0007669"/>
    <property type="project" value="InterPro"/>
</dbReference>
<name>A0A8T2WM34_POPDE</name>
<dbReference type="PRINTS" id="PR00926">
    <property type="entry name" value="MITOCARRIER"/>
</dbReference>
<dbReference type="AlphaFoldDB" id="A0A8T2WM34"/>
<accession>A0A8T2WM34</accession>
<keyword evidence="7 9" id="KW-0472">Membrane</keyword>
<evidence type="ECO:0000256" key="5">
    <source>
        <dbReference type="ARBA" id="ARBA00022737"/>
    </source>
</evidence>
<comment type="subcellular location">
    <subcellularLocation>
        <location evidence="1 11">Membrane</location>
        <topology evidence="1 11">Multi-pass membrane protein</topology>
    </subcellularLocation>
</comment>
<evidence type="ECO:0000256" key="11">
    <source>
        <dbReference type="RuleBase" id="RU368008"/>
    </source>
</evidence>
<dbReference type="GO" id="GO:1990544">
    <property type="term" value="P:mitochondrial ATP transmembrane transport"/>
    <property type="evidence" value="ECO:0007669"/>
    <property type="project" value="InterPro"/>
</dbReference>
<evidence type="ECO:0000256" key="10">
    <source>
        <dbReference type="RuleBase" id="RU000488"/>
    </source>
</evidence>
<reference evidence="12" key="1">
    <citation type="journal article" date="2021" name="J. Hered.">
        <title>Genome Assembly of Salicaceae Populus deltoides (Eastern Cottonwood) I-69 Based on Nanopore Sequencing and Hi-C Technologies.</title>
        <authorList>
            <person name="Bai S."/>
            <person name="Wu H."/>
            <person name="Zhang J."/>
            <person name="Pan Z."/>
            <person name="Zhao W."/>
            <person name="Li Z."/>
            <person name="Tong C."/>
        </authorList>
    </citation>
    <scope>NUCLEOTIDE SEQUENCE</scope>
    <source>
        <tissue evidence="12">Leaf</tissue>
    </source>
</reference>
<comment type="subunit">
    <text evidence="11">Monomer.</text>
</comment>
<keyword evidence="3 10" id="KW-0813">Transport</keyword>
<evidence type="ECO:0000256" key="1">
    <source>
        <dbReference type="ARBA" id="ARBA00004141"/>
    </source>
</evidence>
<dbReference type="PROSITE" id="PS50920">
    <property type="entry name" value="SOLCAR"/>
    <property type="match status" value="2"/>
</dbReference>
<dbReference type="EMBL" id="JACEGQ020000018">
    <property type="protein sequence ID" value="KAH8482379.1"/>
    <property type="molecule type" value="Genomic_DNA"/>
</dbReference>
<evidence type="ECO:0000256" key="8">
    <source>
        <dbReference type="ARBA" id="ARBA00024143"/>
    </source>
</evidence>
<dbReference type="InterPro" id="IPR002113">
    <property type="entry name" value="ADT_euk_type"/>
</dbReference>
<keyword evidence="13" id="KW-1185">Reference proteome</keyword>
<evidence type="ECO:0000256" key="4">
    <source>
        <dbReference type="ARBA" id="ARBA00022692"/>
    </source>
</evidence>
<dbReference type="GO" id="GO:0140021">
    <property type="term" value="P:mitochondrial ADP transmembrane transport"/>
    <property type="evidence" value="ECO:0007669"/>
    <property type="project" value="InterPro"/>
</dbReference>
<comment type="similarity">
    <text evidence="2 10">Belongs to the mitochondrial carrier (TC 2.A.29) family.</text>
</comment>
<dbReference type="Proteomes" id="UP000807159">
    <property type="component" value="Chromosome 18"/>
</dbReference>
<sequence>MSRDDDDRGDKGKLKPPISSGPYKWLTDFHKDLMAGALLGGVVHTIVAPIERAKVLLQTQESNLAIVGNGRRKFKGMDLYKNILRNGNHQNGSILSGAPANFIADGIRGVYRGLPASLHGMVVHRSLYFGGFDTLEEILSGEAAEPELAPWKRWVVAQAVTTSAGLMSYPLDTVRRRMMMQSGLEQPMYNSTLDCWRKICRAEGGGFFLSKGSLKCV</sequence>
<comment type="caution">
    <text evidence="12">The sequence shown here is derived from an EMBL/GenBank/DDBJ whole genome shotgun (WGS) entry which is preliminary data.</text>
</comment>
<organism evidence="12 13">
    <name type="scientific">Populus deltoides</name>
    <name type="common">Eastern poplar</name>
    <name type="synonym">Eastern cottonwood</name>
    <dbReference type="NCBI Taxonomy" id="3696"/>
    <lineage>
        <taxon>Eukaryota</taxon>
        <taxon>Viridiplantae</taxon>
        <taxon>Streptophyta</taxon>
        <taxon>Embryophyta</taxon>
        <taxon>Tracheophyta</taxon>
        <taxon>Spermatophyta</taxon>
        <taxon>Magnoliopsida</taxon>
        <taxon>eudicotyledons</taxon>
        <taxon>Gunneridae</taxon>
        <taxon>Pentapetalae</taxon>
        <taxon>rosids</taxon>
        <taxon>fabids</taxon>
        <taxon>Malpighiales</taxon>
        <taxon>Salicaceae</taxon>
        <taxon>Saliceae</taxon>
        <taxon>Populus</taxon>
    </lineage>
</organism>
<feature type="repeat" description="Solcar" evidence="9">
    <location>
        <begin position="152"/>
        <end position="217"/>
    </location>
</feature>
<dbReference type="Pfam" id="PF00153">
    <property type="entry name" value="Mito_carr"/>
    <property type="match status" value="2"/>
</dbReference>
<gene>
    <name evidence="12" type="ORF">H0E87_029715</name>
</gene>